<comment type="subcellular location">
    <subcellularLocation>
        <location evidence="1">Membrane</location>
        <topology evidence="1">Multi-pass membrane protein</topology>
    </subcellularLocation>
</comment>
<dbReference type="InterPro" id="IPR005829">
    <property type="entry name" value="Sugar_transporter_CS"/>
</dbReference>
<evidence type="ECO:0000313" key="9">
    <source>
        <dbReference type="EMBL" id="RSH77899.1"/>
    </source>
</evidence>
<feature type="transmembrane region" description="Helical" evidence="7">
    <location>
        <begin position="404"/>
        <end position="424"/>
    </location>
</feature>
<feature type="transmembrane region" description="Helical" evidence="7">
    <location>
        <begin position="133"/>
        <end position="151"/>
    </location>
</feature>
<evidence type="ECO:0000313" key="10">
    <source>
        <dbReference type="Proteomes" id="UP000279236"/>
    </source>
</evidence>
<dbReference type="PANTHER" id="PTHR42718:SF9">
    <property type="entry name" value="MAJOR FACILITATOR SUPERFAMILY MULTIDRUG TRANSPORTER MFSC"/>
    <property type="match status" value="1"/>
</dbReference>
<comment type="caution">
    <text evidence="9">The sequence shown here is derived from an EMBL/GenBank/DDBJ whole genome shotgun (WGS) entry which is preliminary data.</text>
</comment>
<feature type="transmembrane region" description="Helical" evidence="7">
    <location>
        <begin position="226"/>
        <end position="248"/>
    </location>
</feature>
<evidence type="ECO:0000256" key="6">
    <source>
        <dbReference type="SAM" id="MobiDB-lite"/>
    </source>
</evidence>
<dbReference type="PANTHER" id="PTHR42718">
    <property type="entry name" value="MAJOR FACILITATOR SUPERFAMILY MULTIDRUG TRANSPORTER MFSC"/>
    <property type="match status" value="1"/>
</dbReference>
<evidence type="ECO:0000256" key="2">
    <source>
        <dbReference type="ARBA" id="ARBA00022448"/>
    </source>
</evidence>
<dbReference type="InterPro" id="IPR036259">
    <property type="entry name" value="MFS_trans_sf"/>
</dbReference>
<dbReference type="Gene3D" id="1.20.1250.20">
    <property type="entry name" value="MFS general substrate transporter like domains"/>
    <property type="match status" value="1"/>
</dbReference>
<dbReference type="PROSITE" id="PS00216">
    <property type="entry name" value="SUGAR_TRANSPORT_1"/>
    <property type="match status" value="1"/>
</dbReference>
<protein>
    <recommendedName>
        <fullName evidence="8">Major facilitator superfamily (MFS) profile domain-containing protein</fullName>
    </recommendedName>
</protein>
<dbReference type="GO" id="GO:0016020">
    <property type="term" value="C:membrane"/>
    <property type="evidence" value="ECO:0007669"/>
    <property type="project" value="UniProtKB-SubCell"/>
</dbReference>
<feature type="transmembrane region" description="Helical" evidence="7">
    <location>
        <begin position="171"/>
        <end position="189"/>
    </location>
</feature>
<evidence type="ECO:0000259" key="8">
    <source>
        <dbReference type="PROSITE" id="PS50850"/>
    </source>
</evidence>
<evidence type="ECO:0000256" key="4">
    <source>
        <dbReference type="ARBA" id="ARBA00022989"/>
    </source>
</evidence>
<evidence type="ECO:0000256" key="5">
    <source>
        <dbReference type="ARBA" id="ARBA00023136"/>
    </source>
</evidence>
<name>A0A427XG73_9TREE</name>
<feature type="transmembrane region" description="Helical" evidence="7">
    <location>
        <begin position="494"/>
        <end position="520"/>
    </location>
</feature>
<dbReference type="EMBL" id="RSCE01000014">
    <property type="protein sequence ID" value="RSH77899.1"/>
    <property type="molecule type" value="Genomic_DNA"/>
</dbReference>
<feature type="transmembrane region" description="Helical" evidence="7">
    <location>
        <begin position="327"/>
        <end position="347"/>
    </location>
</feature>
<dbReference type="InterPro" id="IPR011701">
    <property type="entry name" value="MFS"/>
</dbReference>
<feature type="transmembrane region" description="Helical" evidence="7">
    <location>
        <begin position="469"/>
        <end position="488"/>
    </location>
</feature>
<feature type="region of interest" description="Disordered" evidence="6">
    <location>
        <begin position="1"/>
        <end position="107"/>
    </location>
</feature>
<keyword evidence="5 7" id="KW-0472">Membrane</keyword>
<feature type="compositionally biased region" description="Basic and acidic residues" evidence="6">
    <location>
        <begin position="64"/>
        <end position="83"/>
    </location>
</feature>
<keyword evidence="4 7" id="KW-1133">Transmembrane helix</keyword>
<keyword evidence="2" id="KW-0813">Transport</keyword>
<feature type="domain" description="Major facilitator superfamily (MFS) profile" evidence="8">
    <location>
        <begin position="132"/>
        <end position="603"/>
    </location>
</feature>
<dbReference type="Pfam" id="PF07690">
    <property type="entry name" value="MFS_1"/>
    <property type="match status" value="1"/>
</dbReference>
<dbReference type="GeneID" id="39587513"/>
<gene>
    <name evidence="9" type="ORF">EHS24_002970</name>
</gene>
<feature type="transmembrane region" description="Helical" evidence="7">
    <location>
        <begin position="293"/>
        <end position="315"/>
    </location>
</feature>
<evidence type="ECO:0000256" key="3">
    <source>
        <dbReference type="ARBA" id="ARBA00022692"/>
    </source>
</evidence>
<dbReference type="PROSITE" id="PS50850">
    <property type="entry name" value="MFS"/>
    <property type="match status" value="1"/>
</dbReference>
<dbReference type="STRING" id="105984.A0A427XG73"/>
<organism evidence="9 10">
    <name type="scientific">Apiotrichum porosum</name>
    <dbReference type="NCBI Taxonomy" id="105984"/>
    <lineage>
        <taxon>Eukaryota</taxon>
        <taxon>Fungi</taxon>
        <taxon>Dikarya</taxon>
        <taxon>Basidiomycota</taxon>
        <taxon>Agaricomycotina</taxon>
        <taxon>Tremellomycetes</taxon>
        <taxon>Trichosporonales</taxon>
        <taxon>Trichosporonaceae</taxon>
        <taxon>Apiotrichum</taxon>
    </lineage>
</organism>
<feature type="transmembrane region" description="Helical" evidence="7">
    <location>
        <begin position="532"/>
        <end position="559"/>
    </location>
</feature>
<reference evidence="9 10" key="1">
    <citation type="submission" date="2018-11" db="EMBL/GenBank/DDBJ databases">
        <title>Genome sequence of Apiotrichum porosum DSM 27194.</title>
        <authorList>
            <person name="Aliyu H."/>
            <person name="Gorte O."/>
            <person name="Ochsenreither K."/>
        </authorList>
    </citation>
    <scope>NUCLEOTIDE SEQUENCE [LARGE SCALE GENOMIC DNA]</scope>
    <source>
        <strain evidence="9 10">DSM 27194</strain>
    </source>
</reference>
<dbReference type="Gene3D" id="1.20.1720.10">
    <property type="entry name" value="Multidrug resistance protein D"/>
    <property type="match status" value="1"/>
</dbReference>
<sequence length="647" mass="68419">MAASSLDLHPDTSTRTTTTTTTTTTNNNKNTTSTSEAPQLPSFPRVATLSNPPTPTVVGSEVSYDDKDDKDDKGLGEISRRGSDSGSDLVMPVASDSAPEKSDDTTVAVSATPAASERGVHDQEMTLSPTRRVGLIVIVAFTMAMSSAAQQGLNIALPIIQEELGILESNLQWISSAYALTNGCFLLLAGRLADAYGRKKCFIVGLGWYAIWCLVGSFMHSGAALIVTRALAGIGAAMGLPSGMGIIAANIHGKTRATAFAVFTAGAPFGGAMGMVLGGVLSSYTSYTWRTVLWIFTGVAVVIVALAVFFVPADPKKEASGKEARRIDWIGAALVTCGLVLLQFTVSDGMSAPHGWRTPYIPALFAVSLILLPAFFAWEYYTIHYTNKAPLMRLSLFTRANGRLGAIYFVGFVAWLGFVSIGYHTTLFYQQVQMTGTIGALLRFLPAPISGLLCAFVVSRVVHRVPTQILICFGLICTGLAATFMAISKRDENYWGLPFCSMWLVVIGADFLMPTGAIFVSRLALPEEQSVAAALFQTLLQLGGSFGLTLTSVIATAYQNKALARGVEEVDALLEGLHASFWLSAACAFTALALAAATLHGIGIVSQVGQDGKAPSKDKTVDAENGSVVDEEGEAVEVAGGKDKEKA</sequence>
<dbReference type="Proteomes" id="UP000279236">
    <property type="component" value="Unassembled WGS sequence"/>
</dbReference>
<dbReference type="InterPro" id="IPR020846">
    <property type="entry name" value="MFS_dom"/>
</dbReference>
<evidence type="ECO:0000256" key="1">
    <source>
        <dbReference type="ARBA" id="ARBA00004141"/>
    </source>
</evidence>
<keyword evidence="10" id="KW-1185">Reference proteome</keyword>
<feature type="transmembrane region" description="Helical" evidence="7">
    <location>
        <begin position="260"/>
        <end position="281"/>
    </location>
</feature>
<feature type="transmembrane region" description="Helical" evidence="7">
    <location>
        <begin position="201"/>
        <end position="220"/>
    </location>
</feature>
<proteinExistence type="predicted"/>
<accession>A0A427XG73</accession>
<dbReference type="SUPFAM" id="SSF103473">
    <property type="entry name" value="MFS general substrate transporter"/>
    <property type="match status" value="1"/>
</dbReference>
<keyword evidence="3 7" id="KW-0812">Transmembrane</keyword>
<dbReference type="OrthoDB" id="2130629at2759"/>
<evidence type="ECO:0000256" key="7">
    <source>
        <dbReference type="SAM" id="Phobius"/>
    </source>
</evidence>
<feature type="transmembrane region" description="Helical" evidence="7">
    <location>
        <begin position="444"/>
        <end position="462"/>
    </location>
</feature>
<dbReference type="AlphaFoldDB" id="A0A427XG73"/>
<feature type="transmembrane region" description="Helical" evidence="7">
    <location>
        <begin position="579"/>
        <end position="605"/>
    </location>
</feature>
<feature type="region of interest" description="Disordered" evidence="6">
    <location>
        <begin position="609"/>
        <end position="647"/>
    </location>
</feature>
<feature type="compositionally biased region" description="Low complexity" evidence="6">
    <location>
        <begin position="13"/>
        <end position="35"/>
    </location>
</feature>
<dbReference type="GO" id="GO:0022857">
    <property type="term" value="F:transmembrane transporter activity"/>
    <property type="evidence" value="ECO:0007669"/>
    <property type="project" value="InterPro"/>
</dbReference>
<feature type="transmembrane region" description="Helical" evidence="7">
    <location>
        <begin position="359"/>
        <end position="383"/>
    </location>
</feature>
<dbReference type="RefSeq" id="XP_028473046.1">
    <property type="nucleotide sequence ID" value="XM_028618679.1"/>
</dbReference>